<dbReference type="InterPro" id="IPR001452">
    <property type="entry name" value="SH3_domain"/>
</dbReference>
<dbReference type="Gene3D" id="2.30.30.40">
    <property type="entry name" value="SH3 Domains"/>
    <property type="match status" value="1"/>
</dbReference>
<protein>
    <recommendedName>
        <fullName evidence="4">SH3 domain-containing protein</fullName>
    </recommendedName>
</protein>
<keyword evidence="6" id="KW-1185">Reference proteome</keyword>
<dbReference type="SUPFAM" id="SSF103657">
    <property type="entry name" value="BAR/IMD domain-like"/>
    <property type="match status" value="1"/>
</dbReference>
<dbReference type="GO" id="GO:0012505">
    <property type="term" value="C:endomembrane system"/>
    <property type="evidence" value="ECO:0007669"/>
    <property type="project" value="EnsemblPlants"/>
</dbReference>
<dbReference type="PROSITE" id="PS50002">
    <property type="entry name" value="SH3"/>
    <property type="match status" value="1"/>
</dbReference>
<dbReference type="Gramene" id="Kaladp0053s0624.1.v1.1">
    <property type="protein sequence ID" value="Kaladp0053s0624.1.v1.1"/>
    <property type="gene ID" value="Kaladp0053s0624.v1.1"/>
</dbReference>
<evidence type="ECO:0000313" key="5">
    <source>
        <dbReference type="EnsemblPlants" id="Kaladp0053s0624.1.v1.1"/>
    </source>
</evidence>
<feature type="compositionally biased region" description="Basic and acidic residues" evidence="3">
    <location>
        <begin position="170"/>
        <end position="179"/>
    </location>
</feature>
<dbReference type="InterPro" id="IPR027267">
    <property type="entry name" value="AH/BAR_dom_sf"/>
</dbReference>
<evidence type="ECO:0000256" key="3">
    <source>
        <dbReference type="SAM" id="MobiDB-lite"/>
    </source>
</evidence>
<name>A0A7N0U4I2_KALFE</name>
<organism evidence="5 6">
    <name type="scientific">Kalanchoe fedtschenkoi</name>
    <name type="common">Lavender scallops</name>
    <name type="synonym">South American air plant</name>
    <dbReference type="NCBI Taxonomy" id="63787"/>
    <lineage>
        <taxon>Eukaryota</taxon>
        <taxon>Viridiplantae</taxon>
        <taxon>Streptophyta</taxon>
        <taxon>Embryophyta</taxon>
        <taxon>Tracheophyta</taxon>
        <taxon>Spermatophyta</taxon>
        <taxon>Magnoliopsida</taxon>
        <taxon>eudicotyledons</taxon>
        <taxon>Gunneridae</taxon>
        <taxon>Pentapetalae</taxon>
        <taxon>Saxifragales</taxon>
        <taxon>Crassulaceae</taxon>
        <taxon>Kalanchoe</taxon>
    </lineage>
</organism>
<feature type="domain" description="SH3" evidence="4">
    <location>
        <begin position="299"/>
        <end position="358"/>
    </location>
</feature>
<dbReference type="OMA" id="AYVQRQD"/>
<dbReference type="Gene3D" id="1.20.1270.60">
    <property type="entry name" value="Arfaptin homology (AH) domain/BAR domain"/>
    <property type="match status" value="1"/>
</dbReference>
<dbReference type="AlphaFoldDB" id="A0A7N0U4I2"/>
<keyword evidence="1 2" id="KW-0728">SH3 domain</keyword>
<proteinExistence type="predicted"/>
<dbReference type="SMART" id="SM00326">
    <property type="entry name" value="SH3"/>
    <property type="match status" value="1"/>
</dbReference>
<evidence type="ECO:0000256" key="2">
    <source>
        <dbReference type="PROSITE-ProRule" id="PRU00192"/>
    </source>
</evidence>
<evidence type="ECO:0000256" key="1">
    <source>
        <dbReference type="ARBA" id="ARBA00022443"/>
    </source>
</evidence>
<evidence type="ECO:0000313" key="6">
    <source>
        <dbReference type="Proteomes" id="UP000594263"/>
    </source>
</evidence>
<reference evidence="5" key="1">
    <citation type="submission" date="2021-01" db="UniProtKB">
        <authorList>
            <consortium name="EnsemblPlants"/>
        </authorList>
    </citation>
    <scope>IDENTIFICATION</scope>
</reference>
<dbReference type="SUPFAM" id="SSF50044">
    <property type="entry name" value="SH3-domain"/>
    <property type="match status" value="1"/>
</dbReference>
<evidence type="ECO:0000259" key="4">
    <source>
        <dbReference type="PROSITE" id="PS50002"/>
    </source>
</evidence>
<dbReference type="GO" id="GO:0030276">
    <property type="term" value="F:clathrin binding"/>
    <property type="evidence" value="ECO:0007669"/>
    <property type="project" value="EnsemblPlants"/>
</dbReference>
<dbReference type="Pfam" id="PF14604">
    <property type="entry name" value="SH3_9"/>
    <property type="match status" value="1"/>
</dbReference>
<dbReference type="PANTHER" id="PTHR14167">
    <property type="entry name" value="SH3 DOMAIN-CONTAINING"/>
    <property type="match status" value="1"/>
</dbReference>
<dbReference type="InterPro" id="IPR050384">
    <property type="entry name" value="Endophilin_SH3RF"/>
</dbReference>
<dbReference type="EnsemblPlants" id="Kaladp0053s0624.1.v1.1">
    <property type="protein sequence ID" value="Kaladp0053s0624.1.v1.1"/>
    <property type="gene ID" value="Kaladp0053s0624.v1.1"/>
</dbReference>
<feature type="region of interest" description="Disordered" evidence="3">
    <location>
        <begin position="167"/>
        <end position="189"/>
    </location>
</feature>
<dbReference type="Proteomes" id="UP000594263">
    <property type="component" value="Unplaced"/>
</dbReference>
<sequence>MDAIKKQAAKLRDQVAKQQQAIMRQLGHFGSENDAAVDEEELLCRQGLKNLYTSTRAAKHFQRSIVRGVESFVSVCSKEMEIVRKLADDCCRYGNQNKSPEYPLARSALSFGTMHTSAEQEKEVLLDILIDEVSDPLRVFITGAPLEDARLLVHHYDRLRQEVEAQAAEVSRRQSKAKDPNASIDSSLKLQHAEDKLSDLRSTLSALGREATDAMLSVEAQQQSTTLQKLQRMVSAEKSYHRSVLDILDKLHAEMVTEEKQDEPAQRSETVQGDTTVSMPCKISDMKKSDSHGFKNPLNSNFVARVIHPFEAQADGELNLTIDDHVIVRQVDLSGWSEGECNGKVGWFPSAYVLKEDKALIKPVEDGT</sequence>
<accession>A0A7N0U4I2</accession>
<dbReference type="PANTHER" id="PTHR14167:SF30">
    <property type="entry name" value="SH3 DOMAIN-CONTAINING PROTEIN 1"/>
    <property type="match status" value="1"/>
</dbReference>
<dbReference type="InterPro" id="IPR036028">
    <property type="entry name" value="SH3-like_dom_sf"/>
</dbReference>